<accession>A0ABV8R847</accession>
<sequence>MKKNTSNKSYKKFLKKGISDVTQLHKEYLGTDIPADYFENSKLSILNKINSETSTGKFLKEEKSDITKHHKNYLGKEIPEDYFKKSKSSILNAIKEDALVEQKPKKQLVFYLRPQFKFIAAAAILFLLTLSIWLQNSESKNNFDDITIEELALEDDVLIKSLLVEDSDLDEFTDATLFNEVVVKAEIKEQKMDDLILNSLILEDSLLDNYMDEELVETIIL</sequence>
<dbReference type="EMBL" id="JBHSCY010000001">
    <property type="protein sequence ID" value="MFC4268602.1"/>
    <property type="molecule type" value="Genomic_DNA"/>
</dbReference>
<evidence type="ECO:0000256" key="1">
    <source>
        <dbReference type="SAM" id="Phobius"/>
    </source>
</evidence>
<feature type="transmembrane region" description="Helical" evidence="1">
    <location>
        <begin position="116"/>
        <end position="134"/>
    </location>
</feature>
<dbReference type="Proteomes" id="UP001595826">
    <property type="component" value="Unassembled WGS sequence"/>
</dbReference>
<gene>
    <name evidence="2" type="ORF">ACFOWD_06765</name>
</gene>
<keyword evidence="1" id="KW-0812">Transmembrane</keyword>
<protein>
    <submittedName>
        <fullName evidence="2">Uncharacterized protein</fullName>
    </submittedName>
</protein>
<organism evidence="2 3">
    <name type="scientific">Polaribacter marinivivus</name>
    <dbReference type="NCBI Taxonomy" id="1524260"/>
    <lineage>
        <taxon>Bacteria</taxon>
        <taxon>Pseudomonadati</taxon>
        <taxon>Bacteroidota</taxon>
        <taxon>Flavobacteriia</taxon>
        <taxon>Flavobacteriales</taxon>
        <taxon>Flavobacteriaceae</taxon>
    </lineage>
</organism>
<dbReference type="RefSeq" id="WP_377409150.1">
    <property type="nucleotide sequence ID" value="NZ_JBHSCY010000001.1"/>
</dbReference>
<keyword evidence="1" id="KW-0472">Membrane</keyword>
<comment type="caution">
    <text evidence="2">The sequence shown here is derived from an EMBL/GenBank/DDBJ whole genome shotgun (WGS) entry which is preliminary data.</text>
</comment>
<evidence type="ECO:0000313" key="3">
    <source>
        <dbReference type="Proteomes" id="UP001595826"/>
    </source>
</evidence>
<keyword evidence="1" id="KW-1133">Transmembrane helix</keyword>
<name>A0ABV8R847_9FLAO</name>
<keyword evidence="3" id="KW-1185">Reference proteome</keyword>
<evidence type="ECO:0000313" key="2">
    <source>
        <dbReference type="EMBL" id="MFC4268602.1"/>
    </source>
</evidence>
<proteinExistence type="predicted"/>
<reference evidence="3" key="1">
    <citation type="journal article" date="2019" name="Int. J. Syst. Evol. Microbiol.">
        <title>The Global Catalogue of Microorganisms (GCM) 10K type strain sequencing project: providing services to taxonomists for standard genome sequencing and annotation.</title>
        <authorList>
            <consortium name="The Broad Institute Genomics Platform"/>
            <consortium name="The Broad Institute Genome Sequencing Center for Infectious Disease"/>
            <person name="Wu L."/>
            <person name="Ma J."/>
        </authorList>
    </citation>
    <scope>NUCLEOTIDE SEQUENCE [LARGE SCALE GENOMIC DNA]</scope>
    <source>
        <strain evidence="3">CECT 8655</strain>
    </source>
</reference>